<keyword evidence="4" id="KW-1185">Reference proteome</keyword>
<dbReference type="EMBL" id="FWYD01000008">
    <property type="protein sequence ID" value="SMC86566.1"/>
    <property type="molecule type" value="Genomic_DNA"/>
</dbReference>
<evidence type="ECO:0000313" key="3">
    <source>
        <dbReference type="EMBL" id="SMC86566.1"/>
    </source>
</evidence>
<dbReference type="AlphaFoldDB" id="A0A1W2CNG2"/>
<evidence type="ECO:0000256" key="1">
    <source>
        <dbReference type="ARBA" id="ARBA00006817"/>
    </source>
</evidence>
<comment type="similarity">
    <text evidence="1">Belongs to the AHA1 family.</text>
</comment>
<name>A0A1W2CNG2_9RHOB</name>
<dbReference type="InterPro" id="IPR013538">
    <property type="entry name" value="ASHA1/2-like_C"/>
</dbReference>
<protein>
    <submittedName>
        <fullName evidence="3">Uncharacterized conserved protein YndB, AHSA1/START domain</fullName>
    </submittedName>
</protein>
<dbReference type="OrthoDB" id="9805228at2"/>
<gene>
    <name evidence="3" type="ORF">SAMN06295998_108107</name>
</gene>
<dbReference type="Proteomes" id="UP000192330">
    <property type="component" value="Unassembled WGS sequence"/>
</dbReference>
<dbReference type="Gene3D" id="3.30.530.20">
    <property type="match status" value="1"/>
</dbReference>
<sequence length="142" mass="15869">MSTQKVTIEATIDAPVERVWKNYTTPADITQWNFASDDWCCPSAEADLKVGGAYKARMEAKDGSFGFDLEAVYEEIEPHEALTMAMSDGRKARTTFESAGGKTTVTTTFDAEDQNSIDMQRDGWQAILYNFKRHVEANPVDD</sequence>
<dbReference type="RefSeq" id="WP_084353268.1">
    <property type="nucleotide sequence ID" value="NZ_FWYD01000008.1"/>
</dbReference>
<evidence type="ECO:0000313" key="4">
    <source>
        <dbReference type="Proteomes" id="UP000192330"/>
    </source>
</evidence>
<organism evidence="3 4">
    <name type="scientific">Primorskyibacter flagellatus</name>
    <dbReference type="NCBI Taxonomy" id="1387277"/>
    <lineage>
        <taxon>Bacteria</taxon>
        <taxon>Pseudomonadati</taxon>
        <taxon>Pseudomonadota</taxon>
        <taxon>Alphaproteobacteria</taxon>
        <taxon>Rhodobacterales</taxon>
        <taxon>Roseobacteraceae</taxon>
        <taxon>Primorskyibacter</taxon>
    </lineage>
</organism>
<dbReference type="CDD" id="cd08897">
    <property type="entry name" value="SRPBCC_CalC_Aha1-like_4"/>
    <property type="match status" value="1"/>
</dbReference>
<dbReference type="STRING" id="1387277.SAMN06295998_108107"/>
<evidence type="ECO:0000259" key="2">
    <source>
        <dbReference type="Pfam" id="PF08327"/>
    </source>
</evidence>
<dbReference type="SUPFAM" id="SSF55961">
    <property type="entry name" value="Bet v1-like"/>
    <property type="match status" value="1"/>
</dbReference>
<dbReference type="InterPro" id="IPR023393">
    <property type="entry name" value="START-like_dom_sf"/>
</dbReference>
<accession>A0A1W2CNG2</accession>
<dbReference type="Pfam" id="PF08327">
    <property type="entry name" value="AHSA1"/>
    <property type="match status" value="1"/>
</dbReference>
<feature type="domain" description="Activator of Hsp90 ATPase homologue 1/2-like C-terminal" evidence="2">
    <location>
        <begin position="13"/>
        <end position="136"/>
    </location>
</feature>
<reference evidence="3 4" key="1">
    <citation type="submission" date="2017-04" db="EMBL/GenBank/DDBJ databases">
        <authorList>
            <person name="Afonso C.L."/>
            <person name="Miller P.J."/>
            <person name="Scott M.A."/>
            <person name="Spackman E."/>
            <person name="Goraichik I."/>
            <person name="Dimitrov K.M."/>
            <person name="Suarez D.L."/>
            <person name="Swayne D.E."/>
        </authorList>
    </citation>
    <scope>NUCLEOTIDE SEQUENCE [LARGE SCALE GENOMIC DNA]</scope>
    <source>
        <strain evidence="3 4">CGMCC 1.12644</strain>
    </source>
</reference>
<proteinExistence type="inferred from homology"/>